<comment type="caution">
    <text evidence="4">The sequence shown here is derived from an EMBL/GenBank/DDBJ whole genome shotgun (WGS) entry which is preliminary data.</text>
</comment>
<evidence type="ECO:0000256" key="1">
    <source>
        <dbReference type="ARBA" id="ARBA00023242"/>
    </source>
</evidence>
<evidence type="ECO:0008006" key="6">
    <source>
        <dbReference type="Google" id="ProtNLM"/>
    </source>
</evidence>
<keyword evidence="2" id="KW-0175">Coiled coil</keyword>
<keyword evidence="1" id="KW-0539">Nucleus</keyword>
<accession>A0A9P4J2C5</accession>
<evidence type="ECO:0000256" key="3">
    <source>
        <dbReference type="SAM" id="MobiDB-lite"/>
    </source>
</evidence>
<gene>
    <name evidence="4" type="ORF">K461DRAFT_267514</name>
</gene>
<dbReference type="GO" id="GO:0045944">
    <property type="term" value="P:positive regulation of transcription by RNA polymerase II"/>
    <property type="evidence" value="ECO:0007669"/>
    <property type="project" value="TreeGrafter"/>
</dbReference>
<keyword evidence="5" id="KW-1185">Reference proteome</keyword>
<evidence type="ECO:0000313" key="5">
    <source>
        <dbReference type="Proteomes" id="UP000799439"/>
    </source>
</evidence>
<proteinExistence type="predicted"/>
<feature type="coiled-coil region" evidence="2">
    <location>
        <begin position="123"/>
        <end position="150"/>
    </location>
</feature>
<protein>
    <recommendedName>
        <fullName evidence="6">Transcription factor domain-containing protein</fullName>
    </recommendedName>
</protein>
<name>A0A9P4J2C5_9PEZI</name>
<dbReference type="GO" id="GO:0003700">
    <property type="term" value="F:DNA-binding transcription factor activity"/>
    <property type="evidence" value="ECO:0007669"/>
    <property type="project" value="TreeGrafter"/>
</dbReference>
<dbReference type="PANTHER" id="PTHR37534:SF25">
    <property type="entry name" value="ZN(II)2CYS6 TRANSCRIPTION FACTOR (EUROFUNG)"/>
    <property type="match status" value="1"/>
</dbReference>
<dbReference type="AlphaFoldDB" id="A0A9P4J2C5"/>
<feature type="region of interest" description="Disordered" evidence="3">
    <location>
        <begin position="75"/>
        <end position="96"/>
    </location>
</feature>
<dbReference type="OrthoDB" id="4525710at2759"/>
<reference evidence="4" key="1">
    <citation type="journal article" date="2020" name="Stud. Mycol.">
        <title>101 Dothideomycetes genomes: a test case for predicting lifestyles and emergence of pathogens.</title>
        <authorList>
            <person name="Haridas S."/>
            <person name="Albert R."/>
            <person name="Binder M."/>
            <person name="Bloem J."/>
            <person name="Labutti K."/>
            <person name="Salamov A."/>
            <person name="Andreopoulos B."/>
            <person name="Baker S."/>
            <person name="Barry K."/>
            <person name="Bills G."/>
            <person name="Bluhm B."/>
            <person name="Cannon C."/>
            <person name="Castanera R."/>
            <person name="Culley D."/>
            <person name="Daum C."/>
            <person name="Ezra D."/>
            <person name="Gonzalez J."/>
            <person name="Henrissat B."/>
            <person name="Kuo A."/>
            <person name="Liang C."/>
            <person name="Lipzen A."/>
            <person name="Lutzoni F."/>
            <person name="Magnuson J."/>
            <person name="Mondo S."/>
            <person name="Nolan M."/>
            <person name="Ohm R."/>
            <person name="Pangilinan J."/>
            <person name="Park H.-J."/>
            <person name="Ramirez L."/>
            <person name="Alfaro M."/>
            <person name="Sun H."/>
            <person name="Tritt A."/>
            <person name="Yoshinaga Y."/>
            <person name="Zwiers L.-H."/>
            <person name="Turgeon B."/>
            <person name="Goodwin S."/>
            <person name="Spatafora J."/>
            <person name="Crous P."/>
            <person name="Grigoriev I."/>
        </authorList>
    </citation>
    <scope>NUCLEOTIDE SEQUENCE</scope>
    <source>
        <strain evidence="4">CBS 260.36</strain>
    </source>
</reference>
<dbReference type="PANTHER" id="PTHR37534">
    <property type="entry name" value="TRANSCRIPTIONAL ACTIVATOR PROTEIN UGA3"/>
    <property type="match status" value="1"/>
</dbReference>
<evidence type="ECO:0000256" key="2">
    <source>
        <dbReference type="SAM" id="Coils"/>
    </source>
</evidence>
<feature type="compositionally biased region" description="Polar residues" evidence="3">
    <location>
        <begin position="75"/>
        <end position="87"/>
    </location>
</feature>
<dbReference type="GO" id="GO:0005634">
    <property type="term" value="C:nucleus"/>
    <property type="evidence" value="ECO:0007669"/>
    <property type="project" value="TreeGrafter"/>
</dbReference>
<dbReference type="Proteomes" id="UP000799439">
    <property type="component" value="Unassembled WGS sequence"/>
</dbReference>
<sequence length="525" mass="59100">MIEVGVAKIVIKDADNPQMQAGVRGAQCLVSTATALIPGGFVALLNAWPLNADSQTVEESLINDHQETADVYSNDNVHETSSVSTGTAGDPTDASALEQEQDVVPSADTATTCDNSSALIDHHHLIQSQIEALKALLDTYQRQVLSLRCQRMSHADHGSRPEECEVTQRPPSIIGLNRFGLNGLIDVCDKNRTFGVEVPRRAMQLPQLRSAILAFSCRHIALLSDTRDDESPEHVGKTLQLMITILHDTAGQWDENLFATMILLRLHEEMHAHDDQRCHLYGITQLLNTTQSFASLGGLREAAAWVFLRQRIYVAFTEQRPLDVDLENYKASTAFHDQDDESWANRIIYLFALILNQVLQSQGTMNVDVLAGLDKEVEHWMSTKPWHFSSLWESNLQDDTPGKLQPLLMSHPAHVVGLQYYNMAKMTLTIFDTTSVVAGFDRLEQQRAMEVVVRRHLRTIMSLSVSNEIVENANFQTSHSLFVCGTYFRDPLDQQVAVDVLREIKCRSGWNTDYVIEYLFERWRT</sequence>
<evidence type="ECO:0000313" key="4">
    <source>
        <dbReference type="EMBL" id="KAF2152825.1"/>
    </source>
</evidence>
<organism evidence="4 5">
    <name type="scientific">Myriangium duriaei CBS 260.36</name>
    <dbReference type="NCBI Taxonomy" id="1168546"/>
    <lineage>
        <taxon>Eukaryota</taxon>
        <taxon>Fungi</taxon>
        <taxon>Dikarya</taxon>
        <taxon>Ascomycota</taxon>
        <taxon>Pezizomycotina</taxon>
        <taxon>Dothideomycetes</taxon>
        <taxon>Dothideomycetidae</taxon>
        <taxon>Myriangiales</taxon>
        <taxon>Myriangiaceae</taxon>
        <taxon>Myriangium</taxon>
    </lineage>
</organism>
<dbReference type="EMBL" id="ML996085">
    <property type="protein sequence ID" value="KAF2152825.1"/>
    <property type="molecule type" value="Genomic_DNA"/>
</dbReference>
<dbReference type="GO" id="GO:0000976">
    <property type="term" value="F:transcription cis-regulatory region binding"/>
    <property type="evidence" value="ECO:0007669"/>
    <property type="project" value="TreeGrafter"/>
</dbReference>